<accession>A0ABY6TZ09</accession>
<evidence type="ECO:0000313" key="1">
    <source>
        <dbReference type="EMBL" id="VUC23998.1"/>
    </source>
</evidence>
<evidence type="ECO:0000313" key="2">
    <source>
        <dbReference type="Proteomes" id="UP000766486"/>
    </source>
</evidence>
<keyword evidence="2" id="KW-1185">Reference proteome</keyword>
<dbReference type="EMBL" id="CABFNS010000714">
    <property type="protein sequence ID" value="VUC23998.1"/>
    <property type="molecule type" value="Genomic_DNA"/>
</dbReference>
<gene>
    <name evidence="1" type="ORF">CLO192961_LOCUS130636</name>
</gene>
<sequence length="140" mass="16032">MTMFIAFGSLRDDDDLSFHANSVMPTWLALFRGVRTVLEANNGAIYSSSVAFLFRSSEVDRLWESKQSDVGTLLEFQSFIDANTSDDDRTRQLLVEAFQDLRRSFYFFYNEDLGNEAKHFFVSFFTDWSITGGSKDGART</sequence>
<dbReference type="Proteomes" id="UP000766486">
    <property type="component" value="Unassembled WGS sequence"/>
</dbReference>
<reference evidence="1 2" key="1">
    <citation type="submission" date="2019-06" db="EMBL/GenBank/DDBJ databases">
        <authorList>
            <person name="Broberg M."/>
        </authorList>
    </citation>
    <scope>NUCLEOTIDE SEQUENCE [LARGE SCALE GENOMIC DNA]</scope>
</reference>
<name>A0ABY6TZ09_BIOOC</name>
<proteinExistence type="predicted"/>
<comment type="caution">
    <text evidence="1">The sequence shown here is derived from an EMBL/GenBank/DDBJ whole genome shotgun (WGS) entry which is preliminary data.</text>
</comment>
<evidence type="ECO:0008006" key="3">
    <source>
        <dbReference type="Google" id="ProtNLM"/>
    </source>
</evidence>
<organism evidence="1 2">
    <name type="scientific">Bionectria ochroleuca</name>
    <name type="common">Gliocladium roseum</name>
    <dbReference type="NCBI Taxonomy" id="29856"/>
    <lineage>
        <taxon>Eukaryota</taxon>
        <taxon>Fungi</taxon>
        <taxon>Dikarya</taxon>
        <taxon>Ascomycota</taxon>
        <taxon>Pezizomycotina</taxon>
        <taxon>Sordariomycetes</taxon>
        <taxon>Hypocreomycetidae</taxon>
        <taxon>Hypocreales</taxon>
        <taxon>Bionectriaceae</taxon>
        <taxon>Clonostachys</taxon>
    </lineage>
</organism>
<protein>
    <recommendedName>
        <fullName evidence="3">Fungal-type protein kinase domain-containing protein</fullName>
    </recommendedName>
</protein>